<evidence type="ECO:0000256" key="8">
    <source>
        <dbReference type="ARBA" id="ARBA00047838"/>
    </source>
</evidence>
<dbReference type="NCBIfam" id="TIGR01855">
    <property type="entry name" value="IMP_synth_hisH"/>
    <property type="match status" value="1"/>
</dbReference>
<dbReference type="InterPro" id="IPR017926">
    <property type="entry name" value="GATASE"/>
</dbReference>
<dbReference type="AlphaFoldDB" id="A0A4R2I4W3"/>
<dbReference type="InterPro" id="IPR010139">
    <property type="entry name" value="Imidazole-glycPsynth_HisH"/>
</dbReference>
<dbReference type="PANTHER" id="PTHR42701:SF1">
    <property type="entry name" value="IMIDAZOLE GLYCEROL PHOSPHATE SYNTHASE SUBUNIT HISH"/>
    <property type="match status" value="1"/>
</dbReference>
<keyword evidence="3 10" id="KW-0028">Amino-acid biosynthesis</keyword>
<dbReference type="Pfam" id="PF00117">
    <property type="entry name" value="GATase"/>
    <property type="match status" value="1"/>
</dbReference>
<proteinExistence type="inferred from homology"/>
<protein>
    <recommendedName>
        <fullName evidence="10">Imidazole glycerol phosphate synthase subunit HisH</fullName>
        <ecNumber evidence="10">4.3.2.10</ecNumber>
    </recommendedName>
    <alternativeName>
        <fullName evidence="10">IGP synthase glutaminase subunit</fullName>
        <ecNumber evidence="10">3.5.1.2</ecNumber>
    </alternativeName>
    <alternativeName>
        <fullName evidence="10">IGP synthase subunit HisH</fullName>
    </alternativeName>
    <alternativeName>
        <fullName evidence="10">ImGP synthase subunit HisH</fullName>
        <shortName evidence="10">IGPS subunit HisH</shortName>
    </alternativeName>
</protein>
<evidence type="ECO:0000259" key="12">
    <source>
        <dbReference type="Pfam" id="PF00117"/>
    </source>
</evidence>
<accession>A0A4R2I4W3</accession>
<gene>
    <name evidence="10" type="primary">hisH</name>
    <name evidence="13" type="ORF">EV148_107134</name>
</gene>
<dbReference type="GO" id="GO:0000107">
    <property type="term" value="F:imidazoleglycerol-phosphate synthase activity"/>
    <property type="evidence" value="ECO:0007669"/>
    <property type="project" value="UniProtKB-UniRule"/>
</dbReference>
<keyword evidence="14" id="KW-1185">Reference proteome</keyword>
<evidence type="ECO:0000256" key="11">
    <source>
        <dbReference type="PIRSR" id="PIRSR000495-1"/>
    </source>
</evidence>
<evidence type="ECO:0000256" key="6">
    <source>
        <dbReference type="ARBA" id="ARBA00023102"/>
    </source>
</evidence>
<evidence type="ECO:0000256" key="2">
    <source>
        <dbReference type="ARBA" id="ARBA00011152"/>
    </source>
</evidence>
<evidence type="ECO:0000256" key="1">
    <source>
        <dbReference type="ARBA" id="ARBA00005091"/>
    </source>
</evidence>
<comment type="function">
    <text evidence="10">IGPS catalyzes the conversion of PRFAR and glutamine to IGP, AICAR and glutamate. The HisH subunit catalyzes the hydrolysis of glutamine to glutamate and ammonia as part of the synthesis of IGP and AICAR. The resulting ammonia molecule is channeled to the active site of HisF.</text>
</comment>
<keyword evidence="6 10" id="KW-0368">Histidine biosynthesis</keyword>
<evidence type="ECO:0000256" key="7">
    <source>
        <dbReference type="ARBA" id="ARBA00023239"/>
    </source>
</evidence>
<evidence type="ECO:0000256" key="10">
    <source>
        <dbReference type="HAMAP-Rule" id="MF_00278"/>
    </source>
</evidence>
<dbReference type="GO" id="GO:0004359">
    <property type="term" value="F:glutaminase activity"/>
    <property type="evidence" value="ECO:0007669"/>
    <property type="project" value="UniProtKB-EC"/>
</dbReference>
<feature type="active site" description="Nucleophile" evidence="10 11">
    <location>
        <position position="79"/>
    </location>
</feature>
<feature type="active site" evidence="10 11">
    <location>
        <position position="179"/>
    </location>
</feature>
<dbReference type="EMBL" id="SLWQ01000007">
    <property type="protein sequence ID" value="TCO38846.1"/>
    <property type="molecule type" value="Genomic_DNA"/>
</dbReference>
<comment type="caution">
    <text evidence="13">The sequence shown here is derived from an EMBL/GenBank/DDBJ whole genome shotgun (WGS) entry which is preliminary data.</text>
</comment>
<dbReference type="SUPFAM" id="SSF52317">
    <property type="entry name" value="Class I glutamine amidotransferase-like"/>
    <property type="match status" value="1"/>
</dbReference>
<evidence type="ECO:0000256" key="9">
    <source>
        <dbReference type="ARBA" id="ARBA00049534"/>
    </source>
</evidence>
<evidence type="ECO:0000313" key="13">
    <source>
        <dbReference type="EMBL" id="TCO38846.1"/>
    </source>
</evidence>
<dbReference type="GO" id="GO:0016829">
    <property type="term" value="F:lyase activity"/>
    <property type="evidence" value="ECO:0007669"/>
    <property type="project" value="UniProtKB-KW"/>
</dbReference>
<dbReference type="PANTHER" id="PTHR42701">
    <property type="entry name" value="IMIDAZOLE GLYCEROL PHOSPHATE SYNTHASE SUBUNIT HISH"/>
    <property type="match status" value="1"/>
</dbReference>
<dbReference type="RefSeq" id="WP_131999023.1">
    <property type="nucleotide sequence ID" value="NZ_JACGXM010000006.1"/>
</dbReference>
<evidence type="ECO:0000256" key="5">
    <source>
        <dbReference type="ARBA" id="ARBA00022962"/>
    </source>
</evidence>
<keyword evidence="7 10" id="KW-0456">Lyase</keyword>
<dbReference type="HAMAP" id="MF_00278">
    <property type="entry name" value="HisH"/>
    <property type="match status" value="1"/>
</dbReference>
<dbReference type="Gene3D" id="3.40.50.880">
    <property type="match status" value="1"/>
</dbReference>
<dbReference type="GO" id="GO:0000105">
    <property type="term" value="P:L-histidine biosynthetic process"/>
    <property type="evidence" value="ECO:0007669"/>
    <property type="project" value="UniProtKB-UniRule"/>
</dbReference>
<evidence type="ECO:0000256" key="3">
    <source>
        <dbReference type="ARBA" id="ARBA00022605"/>
    </source>
</evidence>
<feature type="active site" evidence="10 11">
    <location>
        <position position="181"/>
    </location>
</feature>
<reference evidence="13 14" key="1">
    <citation type="journal article" date="2015" name="Stand. Genomic Sci.">
        <title>Genomic Encyclopedia of Bacterial and Archaeal Type Strains, Phase III: the genomes of soil and plant-associated and newly described type strains.</title>
        <authorList>
            <person name="Whitman W.B."/>
            <person name="Woyke T."/>
            <person name="Klenk H.P."/>
            <person name="Zhou Y."/>
            <person name="Lilburn T.G."/>
            <person name="Beck B.J."/>
            <person name="De Vos P."/>
            <person name="Vandamme P."/>
            <person name="Eisen J.A."/>
            <person name="Garrity G."/>
            <person name="Hugenholtz P."/>
            <person name="Kyrpides N.C."/>
        </authorList>
    </citation>
    <scope>NUCLEOTIDE SEQUENCE [LARGE SCALE GENOMIC DNA]</scope>
    <source>
        <strain evidence="13 14">A3</strain>
    </source>
</reference>
<dbReference type="PIRSF" id="PIRSF000495">
    <property type="entry name" value="Amidotransf_hisH"/>
    <property type="match status" value="1"/>
</dbReference>
<evidence type="ECO:0000256" key="4">
    <source>
        <dbReference type="ARBA" id="ARBA00022801"/>
    </source>
</evidence>
<dbReference type="InterPro" id="IPR029062">
    <property type="entry name" value="Class_I_gatase-like"/>
</dbReference>
<comment type="subcellular location">
    <subcellularLocation>
        <location evidence="10">Cytoplasm</location>
    </subcellularLocation>
</comment>
<keyword evidence="10" id="KW-0963">Cytoplasm</keyword>
<evidence type="ECO:0000313" key="14">
    <source>
        <dbReference type="Proteomes" id="UP000294862"/>
    </source>
</evidence>
<keyword evidence="5 10" id="KW-0315">Glutamine amidotransferase</keyword>
<dbReference type="CDD" id="cd01748">
    <property type="entry name" value="GATase1_IGP_Synthase"/>
    <property type="match status" value="1"/>
</dbReference>
<comment type="catalytic activity">
    <reaction evidence="8 10">
        <text>5-[(5-phospho-1-deoxy-D-ribulos-1-ylimino)methylamino]-1-(5-phospho-beta-D-ribosyl)imidazole-4-carboxamide + L-glutamine = D-erythro-1-(imidazol-4-yl)glycerol 3-phosphate + 5-amino-1-(5-phospho-beta-D-ribosyl)imidazole-4-carboxamide + L-glutamate + H(+)</text>
        <dbReference type="Rhea" id="RHEA:24793"/>
        <dbReference type="ChEBI" id="CHEBI:15378"/>
        <dbReference type="ChEBI" id="CHEBI:29985"/>
        <dbReference type="ChEBI" id="CHEBI:58278"/>
        <dbReference type="ChEBI" id="CHEBI:58359"/>
        <dbReference type="ChEBI" id="CHEBI:58475"/>
        <dbReference type="ChEBI" id="CHEBI:58525"/>
        <dbReference type="EC" id="4.3.2.10"/>
    </reaction>
</comment>
<dbReference type="EC" id="3.5.1.2" evidence="10"/>
<dbReference type="OrthoDB" id="9807137at2"/>
<keyword evidence="13" id="KW-0808">Transferase</keyword>
<dbReference type="PROSITE" id="PS51273">
    <property type="entry name" value="GATASE_TYPE_1"/>
    <property type="match status" value="1"/>
</dbReference>
<feature type="domain" description="Glutamine amidotransferase" evidence="12">
    <location>
        <begin position="37"/>
        <end position="195"/>
    </location>
</feature>
<dbReference type="EC" id="4.3.2.10" evidence="10"/>
<sequence>MSVRALIVAAGGANYGSLREACRRVGVDAELSDDPARVAAATHVILPGVGAAAQAMEALRTRSLDRALRELRRPLLGVCLGMQLLYEHSAEGDVEGLGLLRGRVRRLPAAPRWPHMGWNTLAPRVADHPLLRGIGRDDWFYFVHGYAADEGETTLAAAAHGAPFAAVVARGHVHGAQFHPEKSAAAGRRLLTNFFAL</sequence>
<comment type="pathway">
    <text evidence="1 10">Amino-acid biosynthesis; L-histidine biosynthesis; L-histidine from 5-phospho-alpha-D-ribose 1-diphosphate: step 5/9.</text>
</comment>
<comment type="subunit">
    <text evidence="2 10">Heterodimer of HisH and HisF.</text>
</comment>
<organism evidence="13 14">
    <name type="scientific">Dokdonella fugitiva</name>
    <dbReference type="NCBI Taxonomy" id="328517"/>
    <lineage>
        <taxon>Bacteria</taxon>
        <taxon>Pseudomonadati</taxon>
        <taxon>Pseudomonadota</taxon>
        <taxon>Gammaproteobacteria</taxon>
        <taxon>Lysobacterales</taxon>
        <taxon>Rhodanobacteraceae</taxon>
        <taxon>Dokdonella</taxon>
    </lineage>
</organism>
<dbReference type="GO" id="GO:0005737">
    <property type="term" value="C:cytoplasm"/>
    <property type="evidence" value="ECO:0007669"/>
    <property type="project" value="UniProtKB-SubCell"/>
</dbReference>
<name>A0A4R2I4W3_9GAMM</name>
<dbReference type="UniPathway" id="UPA00031">
    <property type="reaction ID" value="UER00010"/>
</dbReference>
<dbReference type="Proteomes" id="UP000294862">
    <property type="component" value="Unassembled WGS sequence"/>
</dbReference>
<keyword evidence="4 10" id="KW-0378">Hydrolase</keyword>
<comment type="catalytic activity">
    <reaction evidence="9 10">
        <text>L-glutamine + H2O = L-glutamate + NH4(+)</text>
        <dbReference type="Rhea" id="RHEA:15889"/>
        <dbReference type="ChEBI" id="CHEBI:15377"/>
        <dbReference type="ChEBI" id="CHEBI:28938"/>
        <dbReference type="ChEBI" id="CHEBI:29985"/>
        <dbReference type="ChEBI" id="CHEBI:58359"/>
        <dbReference type="EC" id="3.5.1.2"/>
    </reaction>
</comment>